<gene>
    <name evidence="2" type="ORF">GOCE00092_LOCUS15222</name>
</gene>
<feature type="compositionally biased region" description="Polar residues" evidence="1">
    <location>
        <begin position="12"/>
        <end position="29"/>
    </location>
</feature>
<dbReference type="EMBL" id="HBGK01029159">
    <property type="protein sequence ID" value="CAD9287479.1"/>
    <property type="molecule type" value="Transcribed_RNA"/>
</dbReference>
<feature type="compositionally biased region" description="Low complexity" evidence="1">
    <location>
        <begin position="94"/>
        <end position="106"/>
    </location>
</feature>
<evidence type="ECO:0000313" key="2">
    <source>
        <dbReference type="EMBL" id="CAD9287479.1"/>
    </source>
</evidence>
<name>A0A7S1YB02_9STRA</name>
<proteinExistence type="predicted"/>
<feature type="compositionally biased region" description="Basic and acidic residues" evidence="1">
    <location>
        <begin position="63"/>
        <end position="72"/>
    </location>
</feature>
<organism evidence="2">
    <name type="scientific">Grammatophora oceanica</name>
    <dbReference type="NCBI Taxonomy" id="210454"/>
    <lineage>
        <taxon>Eukaryota</taxon>
        <taxon>Sar</taxon>
        <taxon>Stramenopiles</taxon>
        <taxon>Ochrophyta</taxon>
        <taxon>Bacillariophyta</taxon>
        <taxon>Fragilariophyceae</taxon>
        <taxon>Fragilariophycidae</taxon>
        <taxon>Rhabdonematales</taxon>
        <taxon>Grammatophoraceae</taxon>
        <taxon>Grammatophora</taxon>
    </lineage>
</organism>
<feature type="compositionally biased region" description="Basic and acidic residues" evidence="1">
    <location>
        <begin position="41"/>
        <end position="50"/>
    </location>
</feature>
<dbReference type="AlphaFoldDB" id="A0A7S1YB02"/>
<sequence length="235" mass="25009">MTDKTMDDEGSLTYSATSGGSSNQDSIDSSLMGRVCMDDSQETKELEQFLRQEGISPSLMDPTDQHGDHDIIPRTISRGSSNNGESGDSIHLGATTPTSANNNTPTHPEGELQFTIARAPPPTKHHRSKRARTRKKKTAAAGNSSSGVAAGAASSTSPARKPPRPTAPHHHHYTQSLDAAAAEHHTSSSSQQETQLTTPQEAWYAKPWMCGFADALQLEGVLPTGGAQPDKPSPF</sequence>
<feature type="compositionally biased region" description="Polar residues" evidence="1">
    <location>
        <begin position="77"/>
        <end position="86"/>
    </location>
</feature>
<feature type="compositionally biased region" description="Basic residues" evidence="1">
    <location>
        <begin position="123"/>
        <end position="138"/>
    </location>
</feature>
<reference evidence="2" key="1">
    <citation type="submission" date="2021-01" db="EMBL/GenBank/DDBJ databases">
        <authorList>
            <person name="Corre E."/>
            <person name="Pelletier E."/>
            <person name="Niang G."/>
            <person name="Scheremetjew M."/>
            <person name="Finn R."/>
            <person name="Kale V."/>
            <person name="Holt S."/>
            <person name="Cochrane G."/>
            <person name="Meng A."/>
            <person name="Brown T."/>
            <person name="Cohen L."/>
        </authorList>
    </citation>
    <scope>NUCLEOTIDE SEQUENCE</scope>
    <source>
        <strain evidence="2">CCMP 410</strain>
    </source>
</reference>
<evidence type="ECO:0000256" key="1">
    <source>
        <dbReference type="SAM" id="MobiDB-lite"/>
    </source>
</evidence>
<feature type="compositionally biased region" description="Low complexity" evidence="1">
    <location>
        <begin position="139"/>
        <end position="159"/>
    </location>
</feature>
<feature type="compositionally biased region" description="Basic residues" evidence="1">
    <location>
        <begin position="161"/>
        <end position="173"/>
    </location>
</feature>
<feature type="compositionally biased region" description="Low complexity" evidence="1">
    <location>
        <begin position="187"/>
        <end position="200"/>
    </location>
</feature>
<protein>
    <submittedName>
        <fullName evidence="2">Uncharacterized protein</fullName>
    </submittedName>
</protein>
<accession>A0A7S1YB02</accession>
<feature type="region of interest" description="Disordered" evidence="1">
    <location>
        <begin position="1"/>
        <end position="200"/>
    </location>
</feature>